<evidence type="ECO:0008006" key="4">
    <source>
        <dbReference type="Google" id="ProtNLM"/>
    </source>
</evidence>
<keyword evidence="3" id="KW-1185">Reference proteome</keyword>
<feature type="compositionally biased region" description="Polar residues" evidence="1">
    <location>
        <begin position="129"/>
        <end position="156"/>
    </location>
</feature>
<evidence type="ECO:0000313" key="3">
    <source>
        <dbReference type="Proteomes" id="UP000728032"/>
    </source>
</evidence>
<proteinExistence type="predicted"/>
<evidence type="ECO:0000313" key="2">
    <source>
        <dbReference type="EMBL" id="CAD7649070.1"/>
    </source>
</evidence>
<sequence>MDIKKEMDVKPNMKRERVVKPYTRDAATDAMILVSVQWLYPEVDKFWQPVATYQTVVDLKRHIRASLVDRDVVMDETKVDVYWRGGRLLDTIKISQILVDGEYEVELRPRKVITNGTNSGANTSTTNADNHTYSASNDSRQSMSTTNDRASGQPLMSSTGQTSSASKSKSEPMEVITIDDDEDSESDARPIHLSTITSSVVTNGSGTGRSTPAPPPTPVALAPVSTNNQTSNDRTHSASNDSLSASTSTPSTPSSAPIATNGSQTDSDIASTISLRPVPTAQHLFPCPMKGCVYKCSLKSVLTCHQRYCRPKTGDQLKLLKSYPCEQVSANSPQLVRQLYHRYPVPVPRHNFSNESDQYSADV</sequence>
<dbReference type="AlphaFoldDB" id="A0A7R9QK83"/>
<protein>
    <recommendedName>
        <fullName evidence="4">Ubiquitin-like domain-containing protein</fullName>
    </recommendedName>
</protein>
<reference evidence="2" key="1">
    <citation type="submission" date="2020-11" db="EMBL/GenBank/DDBJ databases">
        <authorList>
            <person name="Tran Van P."/>
        </authorList>
    </citation>
    <scope>NUCLEOTIDE SEQUENCE</scope>
</reference>
<gene>
    <name evidence="2" type="ORF">ONB1V03_LOCUS7083</name>
</gene>
<feature type="compositionally biased region" description="Low complexity" evidence="1">
    <location>
        <begin position="237"/>
        <end position="260"/>
    </location>
</feature>
<dbReference type="EMBL" id="OC918275">
    <property type="protein sequence ID" value="CAD7649070.1"/>
    <property type="molecule type" value="Genomic_DNA"/>
</dbReference>
<evidence type="ECO:0000256" key="1">
    <source>
        <dbReference type="SAM" id="MobiDB-lite"/>
    </source>
</evidence>
<feature type="compositionally biased region" description="Low complexity" evidence="1">
    <location>
        <begin position="157"/>
        <end position="167"/>
    </location>
</feature>
<dbReference type="EMBL" id="CAJPVJ010003450">
    <property type="protein sequence ID" value="CAG2167583.1"/>
    <property type="molecule type" value="Genomic_DNA"/>
</dbReference>
<accession>A0A7R9QK83</accession>
<feature type="region of interest" description="Disordered" evidence="1">
    <location>
        <begin position="114"/>
        <end position="266"/>
    </location>
</feature>
<name>A0A7R9QK83_9ACAR</name>
<feature type="compositionally biased region" description="Polar residues" evidence="1">
    <location>
        <begin position="194"/>
        <end position="203"/>
    </location>
</feature>
<feature type="compositionally biased region" description="Low complexity" evidence="1">
    <location>
        <begin position="114"/>
        <end position="128"/>
    </location>
</feature>
<organism evidence="2">
    <name type="scientific">Oppiella nova</name>
    <dbReference type="NCBI Taxonomy" id="334625"/>
    <lineage>
        <taxon>Eukaryota</taxon>
        <taxon>Metazoa</taxon>
        <taxon>Ecdysozoa</taxon>
        <taxon>Arthropoda</taxon>
        <taxon>Chelicerata</taxon>
        <taxon>Arachnida</taxon>
        <taxon>Acari</taxon>
        <taxon>Acariformes</taxon>
        <taxon>Sarcoptiformes</taxon>
        <taxon>Oribatida</taxon>
        <taxon>Brachypylina</taxon>
        <taxon>Oppioidea</taxon>
        <taxon>Oppiidae</taxon>
        <taxon>Oppiella</taxon>
    </lineage>
</organism>
<dbReference type="Proteomes" id="UP000728032">
    <property type="component" value="Unassembled WGS sequence"/>
</dbReference>